<dbReference type="Proteomes" id="UP001203880">
    <property type="component" value="Unassembled WGS sequence"/>
</dbReference>
<dbReference type="InterPro" id="IPR027417">
    <property type="entry name" value="P-loop_NTPase"/>
</dbReference>
<dbReference type="SUPFAM" id="SSF52540">
    <property type="entry name" value="P-loop containing nucleoside triphosphate hydrolases"/>
    <property type="match status" value="1"/>
</dbReference>
<evidence type="ECO:0000256" key="4">
    <source>
        <dbReference type="ARBA" id="ARBA00003889"/>
    </source>
</evidence>
<reference evidence="15" key="1">
    <citation type="submission" date="2022-05" db="EMBL/GenBank/DDBJ databases">
        <authorList>
            <person name="Park J.-S."/>
        </authorList>
    </citation>
    <scope>NUCLEOTIDE SEQUENCE</scope>
    <source>
        <strain evidence="15">2012CJ41-6</strain>
    </source>
</reference>
<comment type="function">
    <text evidence="4 14">Catalyzes ATP-dependent phosphorylation of adenosylcobinamide and addition of GMP to adenosylcobinamide phosphate.</text>
</comment>
<dbReference type="GO" id="GO:0043752">
    <property type="term" value="F:adenosylcobinamide kinase activity"/>
    <property type="evidence" value="ECO:0007669"/>
    <property type="project" value="UniProtKB-EC"/>
</dbReference>
<keyword evidence="8 14" id="KW-0169">Cobalamin biosynthesis</keyword>
<dbReference type="EMBL" id="JAMFMB010000045">
    <property type="protein sequence ID" value="MCL6285975.1"/>
    <property type="molecule type" value="Genomic_DNA"/>
</dbReference>
<keyword evidence="13 14" id="KW-0342">GTP-binding</keyword>
<organism evidence="15 16">
    <name type="scientific">Ruegeria spongiae</name>
    <dbReference type="NCBI Taxonomy" id="2942209"/>
    <lineage>
        <taxon>Bacteria</taxon>
        <taxon>Pseudomonadati</taxon>
        <taxon>Pseudomonadota</taxon>
        <taxon>Alphaproteobacteria</taxon>
        <taxon>Rhodobacterales</taxon>
        <taxon>Roseobacteraceae</taxon>
        <taxon>Ruegeria</taxon>
    </lineage>
</organism>
<dbReference type="EC" id="2.7.1.156" evidence="14"/>
<dbReference type="NCBIfam" id="NF004469">
    <property type="entry name" value="PRK05800.1"/>
    <property type="match status" value="1"/>
</dbReference>
<comment type="caution">
    <text evidence="15">The sequence shown here is derived from an EMBL/GenBank/DDBJ whole genome shotgun (WGS) entry which is preliminary data.</text>
</comment>
<keyword evidence="16" id="KW-1185">Reference proteome</keyword>
<evidence type="ECO:0000256" key="9">
    <source>
        <dbReference type="ARBA" id="ARBA00022679"/>
    </source>
</evidence>
<keyword evidence="10 14" id="KW-0547">Nucleotide-binding</keyword>
<keyword evidence="15" id="KW-0548">Nucleotidyltransferase</keyword>
<comment type="pathway">
    <text evidence="6 14">Cofactor biosynthesis; adenosylcobalamin biosynthesis; adenosylcobalamin from cob(II)yrinate a,c-diamide: step 5/7.</text>
</comment>
<evidence type="ECO:0000256" key="2">
    <source>
        <dbReference type="ARBA" id="ARBA00000711"/>
    </source>
</evidence>
<evidence type="ECO:0000256" key="10">
    <source>
        <dbReference type="ARBA" id="ARBA00022741"/>
    </source>
</evidence>
<comment type="pathway">
    <text evidence="5 14">Cofactor biosynthesis; adenosylcobalamin biosynthesis; adenosylcobalamin from cob(II)yrinate a,c-diamide: step 6/7.</text>
</comment>
<keyword evidence="11 14" id="KW-0418">Kinase</keyword>
<comment type="catalytic activity">
    <reaction evidence="1 14">
        <text>adenosylcob(III)inamide + ATP = adenosylcob(III)inamide phosphate + ADP + H(+)</text>
        <dbReference type="Rhea" id="RHEA:15769"/>
        <dbReference type="ChEBI" id="CHEBI:2480"/>
        <dbReference type="ChEBI" id="CHEBI:15378"/>
        <dbReference type="ChEBI" id="CHEBI:30616"/>
        <dbReference type="ChEBI" id="CHEBI:58502"/>
        <dbReference type="ChEBI" id="CHEBI:456216"/>
        <dbReference type="EC" id="2.7.1.156"/>
    </reaction>
</comment>
<accession>A0ABT0Q838</accession>
<dbReference type="GO" id="GO:0008820">
    <property type="term" value="F:cobinamide phosphate guanylyltransferase activity"/>
    <property type="evidence" value="ECO:0007669"/>
    <property type="project" value="UniProtKB-EC"/>
</dbReference>
<keyword evidence="9 14" id="KW-0808">Transferase</keyword>
<evidence type="ECO:0000313" key="15">
    <source>
        <dbReference type="EMBL" id="MCL6285975.1"/>
    </source>
</evidence>
<comment type="similarity">
    <text evidence="7 14">Belongs to the CobU/CobP family.</text>
</comment>
<evidence type="ECO:0000256" key="6">
    <source>
        <dbReference type="ARBA" id="ARBA00005159"/>
    </source>
</evidence>
<evidence type="ECO:0000256" key="11">
    <source>
        <dbReference type="ARBA" id="ARBA00022777"/>
    </source>
</evidence>
<evidence type="ECO:0000256" key="5">
    <source>
        <dbReference type="ARBA" id="ARBA00004692"/>
    </source>
</evidence>
<dbReference type="EC" id="2.7.7.62" evidence="14"/>
<evidence type="ECO:0000256" key="3">
    <source>
        <dbReference type="ARBA" id="ARBA00001522"/>
    </source>
</evidence>
<dbReference type="Pfam" id="PF02283">
    <property type="entry name" value="CobU"/>
    <property type="match status" value="1"/>
</dbReference>
<dbReference type="RefSeq" id="WP_249713279.1">
    <property type="nucleotide sequence ID" value="NZ_JAMFMB010000045.1"/>
</dbReference>
<comment type="catalytic activity">
    <reaction evidence="2 14">
        <text>adenosylcob(III)inamide phosphate + GTP + H(+) = adenosylcob(III)inamide-GDP + diphosphate</text>
        <dbReference type="Rhea" id="RHEA:22712"/>
        <dbReference type="ChEBI" id="CHEBI:15378"/>
        <dbReference type="ChEBI" id="CHEBI:33019"/>
        <dbReference type="ChEBI" id="CHEBI:37565"/>
        <dbReference type="ChEBI" id="CHEBI:58502"/>
        <dbReference type="ChEBI" id="CHEBI:60487"/>
        <dbReference type="EC" id="2.7.7.62"/>
    </reaction>
</comment>
<dbReference type="InterPro" id="IPR003203">
    <property type="entry name" value="CobU/CobP"/>
</dbReference>
<dbReference type="Gene3D" id="3.40.50.300">
    <property type="entry name" value="P-loop containing nucleotide triphosphate hydrolases"/>
    <property type="match status" value="1"/>
</dbReference>
<comment type="catalytic activity">
    <reaction evidence="3">
        <text>adenosylcob(III)inamide + GTP = adenosylcob(III)inamide phosphate + GDP + H(+)</text>
        <dbReference type="Rhea" id="RHEA:15765"/>
        <dbReference type="ChEBI" id="CHEBI:2480"/>
        <dbReference type="ChEBI" id="CHEBI:15378"/>
        <dbReference type="ChEBI" id="CHEBI:37565"/>
        <dbReference type="ChEBI" id="CHEBI:58189"/>
        <dbReference type="ChEBI" id="CHEBI:58502"/>
        <dbReference type="EC" id="2.7.1.156"/>
    </reaction>
</comment>
<name>A0ABT0Q838_9RHOB</name>
<sequence>MSQSFFITGGARSGKSELAERLTLAFAQPAFYIATAQALDPEMEARIARHKARRGDLWQTVAAPIKLGEALGETDGDSPRLVDCLALWLSNMILADQDWETAVDRLAETIPRQSSPVVFVTNEVGAGIVPESALARTFRDAAGLMNQRIATVCDKFYLYVAGYPIEVK</sequence>
<evidence type="ECO:0000256" key="12">
    <source>
        <dbReference type="ARBA" id="ARBA00022840"/>
    </source>
</evidence>
<dbReference type="PANTHER" id="PTHR34848:SF1">
    <property type="entry name" value="BIFUNCTIONAL ADENOSYLCOBALAMIN BIOSYNTHESIS PROTEIN COBU"/>
    <property type="match status" value="1"/>
</dbReference>
<evidence type="ECO:0000256" key="14">
    <source>
        <dbReference type="PIRNR" id="PIRNR006135"/>
    </source>
</evidence>
<evidence type="ECO:0000256" key="13">
    <source>
        <dbReference type="ARBA" id="ARBA00023134"/>
    </source>
</evidence>
<proteinExistence type="inferred from homology"/>
<keyword evidence="12 14" id="KW-0067">ATP-binding</keyword>
<evidence type="ECO:0000256" key="8">
    <source>
        <dbReference type="ARBA" id="ARBA00022573"/>
    </source>
</evidence>
<evidence type="ECO:0000256" key="7">
    <source>
        <dbReference type="ARBA" id="ARBA00007490"/>
    </source>
</evidence>
<gene>
    <name evidence="15" type="primary">cobU</name>
    <name evidence="15" type="ORF">M3P21_20880</name>
</gene>
<evidence type="ECO:0000256" key="1">
    <source>
        <dbReference type="ARBA" id="ARBA00000312"/>
    </source>
</evidence>
<dbReference type="PANTHER" id="PTHR34848">
    <property type="match status" value="1"/>
</dbReference>
<evidence type="ECO:0000313" key="16">
    <source>
        <dbReference type="Proteomes" id="UP001203880"/>
    </source>
</evidence>
<dbReference type="PIRSF" id="PIRSF006135">
    <property type="entry name" value="CobU"/>
    <property type="match status" value="1"/>
</dbReference>
<protein>
    <recommendedName>
        <fullName evidence="14">Bifunctional adenosylcobalamin biosynthesis protein</fullName>
        <ecNumber evidence="14">2.7.1.156</ecNumber>
        <ecNumber evidence="14">2.7.7.62</ecNumber>
    </recommendedName>
</protein>
<dbReference type="CDD" id="cd00544">
    <property type="entry name" value="CobU"/>
    <property type="match status" value="1"/>
</dbReference>